<dbReference type="Pfam" id="PF20974">
    <property type="entry name" value="tRNA-synt_1c_C2"/>
    <property type="match status" value="1"/>
</dbReference>
<dbReference type="PRINTS" id="PR00987">
    <property type="entry name" value="TRNASYNTHGLU"/>
</dbReference>
<dbReference type="EMBL" id="BLVP01000002">
    <property type="protein sequence ID" value="GFM36066.1"/>
    <property type="molecule type" value="Genomic_DNA"/>
</dbReference>
<dbReference type="RefSeq" id="WP_174408756.1">
    <property type="nucleotide sequence ID" value="NZ_BLVP01000002.1"/>
</dbReference>
<dbReference type="FunFam" id="3.40.50.620:FF:000037">
    <property type="entry name" value="Glutamine--tRNA ligase cytoplasmic"/>
    <property type="match status" value="1"/>
</dbReference>
<comment type="subunit">
    <text evidence="8">Monomer.</text>
</comment>
<dbReference type="Pfam" id="PF03950">
    <property type="entry name" value="tRNA-synt_1c_C"/>
    <property type="match status" value="1"/>
</dbReference>
<dbReference type="GO" id="GO:0006425">
    <property type="term" value="P:glutaminyl-tRNA aminoacylation"/>
    <property type="evidence" value="ECO:0007669"/>
    <property type="project" value="UniProtKB-UniRule"/>
</dbReference>
<protein>
    <recommendedName>
        <fullName evidence="8">Glutamine--tRNA ligase</fullName>
        <ecNumber evidence="8">6.1.1.18</ecNumber>
    </recommendedName>
    <alternativeName>
        <fullName evidence="8">Glutaminyl-tRNA synthetase</fullName>
        <shortName evidence="8">GlnRS</shortName>
    </alternativeName>
</protein>
<dbReference type="GO" id="GO:0005524">
    <property type="term" value="F:ATP binding"/>
    <property type="evidence" value="ECO:0007669"/>
    <property type="project" value="UniProtKB-UniRule"/>
</dbReference>
<name>A0A7J0BQS3_9BACT</name>
<feature type="binding site" evidence="8">
    <location>
        <position position="253"/>
    </location>
    <ligand>
        <name>ATP</name>
        <dbReference type="ChEBI" id="CHEBI:30616"/>
    </ligand>
</feature>
<dbReference type="GO" id="GO:0004819">
    <property type="term" value="F:glutamine-tRNA ligase activity"/>
    <property type="evidence" value="ECO:0007669"/>
    <property type="project" value="UniProtKB-UniRule"/>
</dbReference>
<evidence type="ECO:0000256" key="10">
    <source>
        <dbReference type="SAM" id="MobiDB-lite"/>
    </source>
</evidence>
<accession>A0A7J0BQS3</accession>
<dbReference type="EC" id="6.1.1.18" evidence="8"/>
<dbReference type="InterPro" id="IPR022861">
    <property type="entry name" value="Gln_tRNA_ligase_bac"/>
</dbReference>
<evidence type="ECO:0000256" key="2">
    <source>
        <dbReference type="ARBA" id="ARBA00022490"/>
    </source>
</evidence>
<evidence type="ECO:0000256" key="6">
    <source>
        <dbReference type="ARBA" id="ARBA00022917"/>
    </source>
</evidence>
<dbReference type="NCBIfam" id="TIGR00440">
    <property type="entry name" value="glnS"/>
    <property type="match status" value="1"/>
</dbReference>
<feature type="binding site" evidence="8">
    <location>
        <position position="89"/>
    </location>
    <ligand>
        <name>L-glutamine</name>
        <dbReference type="ChEBI" id="CHEBI:58359"/>
    </ligand>
</feature>
<feature type="short sequence motif" description="'KMSKS' region" evidence="8">
    <location>
        <begin position="289"/>
        <end position="293"/>
    </location>
</feature>
<dbReference type="SUPFAM" id="SSF50715">
    <property type="entry name" value="Ribosomal protein L25-like"/>
    <property type="match status" value="1"/>
</dbReference>
<comment type="similarity">
    <text evidence="1 8 9">Belongs to the class-I aminoacyl-tRNA synthetase family.</text>
</comment>
<dbReference type="Gene3D" id="3.40.50.620">
    <property type="entry name" value="HUPs"/>
    <property type="match status" value="1"/>
</dbReference>
<dbReference type="GO" id="GO:0005829">
    <property type="term" value="C:cytosol"/>
    <property type="evidence" value="ECO:0007669"/>
    <property type="project" value="TreeGrafter"/>
</dbReference>
<proteinExistence type="inferred from homology"/>
<dbReference type="HAMAP" id="MF_00126">
    <property type="entry name" value="Gln_tRNA_synth"/>
    <property type="match status" value="1"/>
</dbReference>
<gene>
    <name evidence="8 14" type="primary">glnS</name>
    <name evidence="14" type="ORF">DSM19430T_07500</name>
</gene>
<dbReference type="InterPro" id="IPR020058">
    <property type="entry name" value="Glu/Gln-tRNA-synth_Ib_cat-dom"/>
</dbReference>
<keyword evidence="4 8" id="KW-0547">Nucleotide-binding</keyword>
<dbReference type="InterPro" id="IPR050132">
    <property type="entry name" value="Gln/Glu-tRNA_Ligase"/>
</dbReference>
<dbReference type="InterPro" id="IPR020059">
    <property type="entry name" value="Glu/Gln-tRNA-synth_Ib_codon-bd"/>
</dbReference>
<evidence type="ECO:0000256" key="3">
    <source>
        <dbReference type="ARBA" id="ARBA00022598"/>
    </source>
</evidence>
<dbReference type="Pfam" id="PF00749">
    <property type="entry name" value="tRNA-synt_1c"/>
    <property type="match status" value="1"/>
</dbReference>
<keyword evidence="3 8" id="KW-0436">Ligase</keyword>
<comment type="subcellular location">
    <subcellularLocation>
        <location evidence="8">Cytoplasm</location>
    </subcellularLocation>
</comment>
<organism evidence="14 15">
    <name type="scientific">Desulfovibrio psychrotolerans</name>
    <dbReference type="NCBI Taxonomy" id="415242"/>
    <lineage>
        <taxon>Bacteria</taxon>
        <taxon>Pseudomonadati</taxon>
        <taxon>Thermodesulfobacteriota</taxon>
        <taxon>Desulfovibrionia</taxon>
        <taxon>Desulfovibrionales</taxon>
        <taxon>Desulfovibrionaceae</taxon>
        <taxon>Desulfovibrio</taxon>
    </lineage>
</organism>
<dbReference type="Gene3D" id="2.40.240.10">
    <property type="entry name" value="Ribosomal Protein L25, Chain P"/>
    <property type="match status" value="2"/>
</dbReference>
<dbReference type="PANTHER" id="PTHR43097">
    <property type="entry name" value="GLUTAMINE-TRNA LIGASE"/>
    <property type="match status" value="1"/>
</dbReference>
<evidence type="ECO:0000259" key="13">
    <source>
        <dbReference type="Pfam" id="PF20974"/>
    </source>
</evidence>
<feature type="short sequence motif" description="'HIGH' region" evidence="8">
    <location>
        <begin position="55"/>
        <end position="65"/>
    </location>
</feature>
<dbReference type="InterPro" id="IPR014729">
    <property type="entry name" value="Rossmann-like_a/b/a_fold"/>
</dbReference>
<evidence type="ECO:0000259" key="11">
    <source>
        <dbReference type="Pfam" id="PF00749"/>
    </source>
</evidence>
<feature type="binding site" evidence="8">
    <location>
        <begin position="62"/>
        <end position="68"/>
    </location>
    <ligand>
        <name>ATP</name>
        <dbReference type="ChEBI" id="CHEBI:30616"/>
    </ligand>
</feature>
<keyword evidence="5 8" id="KW-0067">ATP-binding</keyword>
<dbReference type="NCBIfam" id="NF011291">
    <property type="entry name" value="PRK14703.1"/>
    <property type="match status" value="1"/>
</dbReference>
<feature type="domain" description="tRNA synthetases class I (E and Q) anti-codon binding" evidence="13">
    <location>
        <begin position="478"/>
        <end position="553"/>
    </location>
</feature>
<keyword evidence="15" id="KW-1185">Reference proteome</keyword>
<evidence type="ECO:0000256" key="8">
    <source>
        <dbReference type="HAMAP-Rule" id="MF_00126"/>
    </source>
</evidence>
<evidence type="ECO:0000313" key="14">
    <source>
        <dbReference type="EMBL" id="GFM36066.1"/>
    </source>
</evidence>
<feature type="region of interest" description="Disordered" evidence="10">
    <location>
        <begin position="1"/>
        <end position="23"/>
    </location>
</feature>
<dbReference type="PANTHER" id="PTHR43097:SF5">
    <property type="entry name" value="GLUTAMATE--TRNA LIGASE"/>
    <property type="match status" value="1"/>
</dbReference>
<comment type="caution">
    <text evidence="14">The sequence shown here is derived from an EMBL/GenBank/DDBJ whole genome shotgun (WGS) entry which is preliminary data.</text>
</comment>
<feature type="domain" description="Glutamyl/glutaminyl-tRNA synthetase class Ib anti-codon binding" evidence="12">
    <location>
        <begin position="362"/>
        <end position="461"/>
    </location>
</feature>
<evidence type="ECO:0000256" key="4">
    <source>
        <dbReference type="ARBA" id="ARBA00022741"/>
    </source>
</evidence>
<dbReference type="InterPro" id="IPR000924">
    <property type="entry name" value="Glu/Gln-tRNA-synth"/>
</dbReference>
<sequence length="581" mass="66316">MSNTPSSPSSSSGTGSAAAGADAKSPAGLDFIRTIIADDNATGKYQGRVHTRFPPEPNGYLHLGHAKSICLNFGIAGEHEGGKCNLRFDDTNPVREDVEYVDSIQEDVRWLGFSWDDRMFYASDYFERLYQLAEKLIMDGKAYVDSLSAEQIREYRGTLTEPGKESPYRNRPVEENLDLFRRMRAGEFADGAHVLRAKIDMASPNMVMRDPTLYRIRKAHHHRTGDAWCIYPMYDYTHCISDSIEGITHSICTLEFENNRELYDWTLQTLGLYRPQQIEFARLNLTYTVLSKRKLIQLVTEGHVRGWDDPRMPTLSGVRRRGFPPEALREFCARIGIAKADSMVDYALLEFCVREKLNAVTPRLMGVVDPVKLVITNYPEGQFDTFTMPLHPEDESYGNRTMRFGRELWIERDDFREEAPKKFFRLTPGQEVRLRYAYYVTCTGVVKDAEGNVKEVHCTYDPESKGGSTEDGRKVKGTLHWVSVADGVPAEVRLYEPLFLKENPNQVEEGKTFIDYLNPDSEKVVTAYVEPHLATYGAGERVQFERLGYFCMDKDAQPGKPVFNRTATLRDSWARVERNQG</sequence>
<feature type="domain" description="Glutamyl/glutaminyl-tRNA synthetase class Ib catalytic" evidence="11">
    <location>
        <begin position="49"/>
        <end position="358"/>
    </location>
</feature>
<dbReference type="FunFam" id="2.40.240.10:FF:000001">
    <property type="entry name" value="Glutamine--tRNA ligase"/>
    <property type="match status" value="1"/>
</dbReference>
<dbReference type="Proteomes" id="UP000503820">
    <property type="component" value="Unassembled WGS sequence"/>
</dbReference>
<dbReference type="GO" id="GO:0006424">
    <property type="term" value="P:glutamyl-tRNA aminoacylation"/>
    <property type="evidence" value="ECO:0007669"/>
    <property type="project" value="UniProtKB-UniRule"/>
</dbReference>
<comment type="caution">
    <text evidence="8">Lacks conserved residue(s) required for the propagation of feature annotation.</text>
</comment>
<feature type="binding site" evidence="8">
    <location>
        <begin position="56"/>
        <end position="58"/>
    </location>
    <ligand>
        <name>ATP</name>
        <dbReference type="ChEBI" id="CHEBI:30616"/>
    </ligand>
</feature>
<keyword evidence="7 8" id="KW-0030">Aminoacyl-tRNA synthetase</keyword>
<comment type="catalytic activity">
    <reaction evidence="8">
        <text>tRNA(Gln) + L-glutamine + ATP = L-glutaminyl-tRNA(Gln) + AMP + diphosphate</text>
        <dbReference type="Rhea" id="RHEA:20121"/>
        <dbReference type="Rhea" id="RHEA-COMP:9662"/>
        <dbReference type="Rhea" id="RHEA-COMP:9681"/>
        <dbReference type="ChEBI" id="CHEBI:30616"/>
        <dbReference type="ChEBI" id="CHEBI:33019"/>
        <dbReference type="ChEBI" id="CHEBI:58359"/>
        <dbReference type="ChEBI" id="CHEBI:78442"/>
        <dbReference type="ChEBI" id="CHEBI:78521"/>
        <dbReference type="ChEBI" id="CHEBI:456215"/>
        <dbReference type="EC" id="6.1.1.18"/>
    </reaction>
</comment>
<evidence type="ECO:0000259" key="12">
    <source>
        <dbReference type="Pfam" id="PF03950"/>
    </source>
</evidence>
<dbReference type="InterPro" id="IPR020056">
    <property type="entry name" value="Rbsml_bL25/Gln-tRNA_synth_N"/>
</dbReference>
<dbReference type="AlphaFoldDB" id="A0A7J0BQS3"/>
<evidence type="ECO:0000313" key="15">
    <source>
        <dbReference type="Proteomes" id="UP000503820"/>
    </source>
</evidence>
<keyword evidence="6 8" id="KW-0648">Protein biosynthesis</keyword>
<dbReference type="InterPro" id="IPR011035">
    <property type="entry name" value="Ribosomal_bL25/Gln-tRNA_synth"/>
</dbReference>
<feature type="binding site" evidence="8">
    <location>
        <begin position="290"/>
        <end position="292"/>
    </location>
    <ligand>
        <name>ATP</name>
        <dbReference type="ChEBI" id="CHEBI:30616"/>
    </ligand>
</feature>
<evidence type="ECO:0000256" key="5">
    <source>
        <dbReference type="ARBA" id="ARBA00022840"/>
    </source>
</evidence>
<dbReference type="CDD" id="cd00807">
    <property type="entry name" value="GlnRS_core"/>
    <property type="match status" value="1"/>
</dbReference>
<keyword evidence="2 8" id="KW-0963">Cytoplasm</keyword>
<feature type="binding site" evidence="8">
    <location>
        <position position="234"/>
    </location>
    <ligand>
        <name>L-glutamine</name>
        <dbReference type="ChEBI" id="CHEBI:58359"/>
    </ligand>
</feature>
<evidence type="ECO:0000256" key="1">
    <source>
        <dbReference type="ARBA" id="ARBA00005594"/>
    </source>
</evidence>
<evidence type="ECO:0000256" key="9">
    <source>
        <dbReference type="RuleBase" id="RU363037"/>
    </source>
</evidence>
<dbReference type="InterPro" id="IPR004514">
    <property type="entry name" value="Gln-tRNA-synth"/>
</dbReference>
<feature type="binding site" evidence="8">
    <location>
        <begin position="282"/>
        <end position="283"/>
    </location>
    <ligand>
        <name>ATP</name>
        <dbReference type="ChEBI" id="CHEBI:30616"/>
    </ligand>
</feature>
<reference evidence="14 15" key="1">
    <citation type="submission" date="2020-05" db="EMBL/GenBank/DDBJ databases">
        <title>Draft genome sequence of Desulfovibrio psychrotolerans JS1T.</title>
        <authorList>
            <person name="Ueno A."/>
            <person name="Tamazawa S."/>
            <person name="Tamamura S."/>
            <person name="Murakami T."/>
            <person name="Kiyama T."/>
            <person name="Inomata H."/>
            <person name="Amano Y."/>
            <person name="Miyakawa K."/>
            <person name="Tamaki H."/>
            <person name="Naganuma T."/>
            <person name="Kaneko K."/>
        </authorList>
    </citation>
    <scope>NUCLEOTIDE SEQUENCE [LARGE SCALE GENOMIC DNA]</scope>
    <source>
        <strain evidence="14 15">JS1</strain>
    </source>
</reference>
<dbReference type="SUPFAM" id="SSF52374">
    <property type="entry name" value="Nucleotidylyl transferase"/>
    <property type="match status" value="1"/>
</dbReference>
<dbReference type="InterPro" id="IPR049437">
    <property type="entry name" value="tRNA-synt_1c_C2"/>
</dbReference>
<evidence type="ECO:0000256" key="7">
    <source>
        <dbReference type="ARBA" id="ARBA00023146"/>
    </source>
</evidence>